<sequence>MNRRSGSGAVSSPRTGIIGGGAAGLATAILLAREGHSVDLYEKNTELGGRIGVFEREGFRFDTGPSWYLMPEVFEHFFALAGTSAEAELDLRTLDPGYTVFSPPGPVDESTGGPGRTRELTIPQGRSRVRATFERVERGTGDALDDYLVSAEHTKELALAHFLYNPFTSPRSLLHRDILGALPTLVRQMGTSLAGFAEASFNDPVLRQILQYPAIFLGTDPRRAPAIYHLMSTLDLAQGVSYPMGGFHTIIDALVRLAERSGVRLHTGADVTHIDTEAAGRGRAERGPAGRGRTRRRVTGLNWTDKDGRAHTHSADVVVSAADLHHTETRLLSPEDQSFPERSWTSVTSGPGAVLVFLGIEGELEALPHHSLFFTEDWAANFDAIFGSRQKIPSPASIYVCRPSATDPTVAPPGHENLFLLIPVPADAGLGAGGDDGGGDPRIETAADRAIDQIARWADIPDLRRRIRVRRTQGPTDFAEGFNSWLGGMLGPAHTLRQSAMFRRQNSSKAVDGLFYAGATTTPGVGVPMCLISAELVLKCLRRDSSPGPLPT</sequence>
<dbReference type="EMBL" id="FXZA01000013">
    <property type="protein sequence ID" value="SMX85948.1"/>
    <property type="molecule type" value="Genomic_DNA"/>
</dbReference>
<evidence type="ECO:0000256" key="1">
    <source>
        <dbReference type="ARBA" id="ARBA00004829"/>
    </source>
</evidence>
<dbReference type="EC" id="1.3.99.28" evidence="6"/>
<dbReference type="Proteomes" id="UP000234498">
    <property type="component" value="Unassembled WGS sequence"/>
</dbReference>
<reference evidence="6 7" key="1">
    <citation type="submission" date="2017-03" db="EMBL/GenBank/DDBJ databases">
        <authorList>
            <person name="Afonso C.L."/>
            <person name="Miller P.J."/>
            <person name="Scott M.A."/>
            <person name="Spackman E."/>
            <person name="Goraichik I."/>
            <person name="Dimitrov K.M."/>
            <person name="Suarez D.L."/>
            <person name="Swayne D.E."/>
        </authorList>
    </citation>
    <scope>NUCLEOTIDE SEQUENCE [LARGE SCALE GENOMIC DNA]</scope>
    <source>
        <strain evidence="6 7">Mu101</strain>
    </source>
</reference>
<dbReference type="EC" id="1.3.99.29" evidence="6"/>
<gene>
    <name evidence="6" type="ORF">BLIN101_02233</name>
</gene>
<evidence type="ECO:0000256" key="2">
    <source>
        <dbReference type="ARBA" id="ARBA00022746"/>
    </source>
</evidence>
<dbReference type="RefSeq" id="WP_101595570.1">
    <property type="nucleotide sequence ID" value="NZ_FXZA01000013.1"/>
</dbReference>
<evidence type="ECO:0000313" key="7">
    <source>
        <dbReference type="Proteomes" id="UP000234498"/>
    </source>
</evidence>
<keyword evidence="2 4" id="KW-0125">Carotenoid biosynthesis</keyword>
<dbReference type="EC" id="1.3.99.31" evidence="6"/>
<dbReference type="PRINTS" id="PR00419">
    <property type="entry name" value="ADXRDTASE"/>
</dbReference>
<evidence type="ECO:0000259" key="5">
    <source>
        <dbReference type="Pfam" id="PF01593"/>
    </source>
</evidence>
<dbReference type="InterPro" id="IPR036188">
    <property type="entry name" value="FAD/NAD-bd_sf"/>
</dbReference>
<dbReference type="OrthoDB" id="9774675at2"/>
<dbReference type="EC" id="1.3.99.26" evidence="6"/>
<dbReference type="InterPro" id="IPR014105">
    <property type="entry name" value="Carotenoid/retinoid_OxRdtase"/>
</dbReference>
<proteinExistence type="inferred from homology"/>
<dbReference type="InterPro" id="IPR002937">
    <property type="entry name" value="Amino_oxidase"/>
</dbReference>
<protein>
    <submittedName>
        <fullName evidence="6">Phytoene desaturase</fullName>
        <ecNumber evidence="6">1.3.99.26</ecNumber>
        <ecNumber evidence="6">1.3.99.28</ecNumber>
        <ecNumber evidence="6">1.3.99.29</ecNumber>
        <ecNumber evidence="6">1.3.99.31</ecNumber>
    </submittedName>
</protein>
<keyword evidence="3 4" id="KW-0560">Oxidoreductase</keyword>
<evidence type="ECO:0000256" key="4">
    <source>
        <dbReference type="RuleBase" id="RU362075"/>
    </source>
</evidence>
<feature type="domain" description="Amine oxidase" evidence="5">
    <location>
        <begin position="23"/>
        <end position="535"/>
    </location>
</feature>
<organism evidence="6 7">
    <name type="scientific">Brevibacterium linens</name>
    <dbReference type="NCBI Taxonomy" id="1703"/>
    <lineage>
        <taxon>Bacteria</taxon>
        <taxon>Bacillati</taxon>
        <taxon>Actinomycetota</taxon>
        <taxon>Actinomycetes</taxon>
        <taxon>Micrococcales</taxon>
        <taxon>Brevibacteriaceae</taxon>
        <taxon>Brevibacterium</taxon>
    </lineage>
</organism>
<dbReference type="PANTHER" id="PTHR43734:SF1">
    <property type="entry name" value="PHYTOENE DESATURASE"/>
    <property type="match status" value="1"/>
</dbReference>
<dbReference type="Gene3D" id="3.50.50.60">
    <property type="entry name" value="FAD/NAD(P)-binding domain"/>
    <property type="match status" value="2"/>
</dbReference>
<dbReference type="Pfam" id="PF01593">
    <property type="entry name" value="Amino_oxidase"/>
    <property type="match status" value="1"/>
</dbReference>
<dbReference type="SUPFAM" id="SSF51905">
    <property type="entry name" value="FAD/NAD(P)-binding domain"/>
    <property type="match status" value="1"/>
</dbReference>
<dbReference type="GO" id="GO:0016117">
    <property type="term" value="P:carotenoid biosynthetic process"/>
    <property type="evidence" value="ECO:0007669"/>
    <property type="project" value="UniProtKB-KW"/>
</dbReference>
<dbReference type="GO" id="GO:0016491">
    <property type="term" value="F:oxidoreductase activity"/>
    <property type="evidence" value="ECO:0007669"/>
    <property type="project" value="UniProtKB-KW"/>
</dbReference>
<dbReference type="AlphaFoldDB" id="A0A2H1JF57"/>
<dbReference type="PANTHER" id="PTHR43734">
    <property type="entry name" value="PHYTOENE DESATURASE"/>
    <property type="match status" value="1"/>
</dbReference>
<evidence type="ECO:0000256" key="3">
    <source>
        <dbReference type="ARBA" id="ARBA00023002"/>
    </source>
</evidence>
<comment type="pathway">
    <text evidence="1 4">Carotenoid biosynthesis.</text>
</comment>
<accession>A0A2H1JF57</accession>
<comment type="similarity">
    <text evidence="4">Belongs to the carotenoid/retinoid oxidoreductase family.</text>
</comment>
<evidence type="ECO:0000313" key="6">
    <source>
        <dbReference type="EMBL" id="SMX85948.1"/>
    </source>
</evidence>
<dbReference type="NCBIfam" id="TIGR02734">
    <property type="entry name" value="crtI_fam"/>
    <property type="match status" value="1"/>
</dbReference>
<name>A0A2H1JF57_BRELN</name>